<dbReference type="GO" id="GO:0005737">
    <property type="term" value="C:cytoplasm"/>
    <property type="evidence" value="ECO:0007669"/>
    <property type="project" value="UniProtKB-SubCell"/>
</dbReference>
<evidence type="ECO:0000259" key="8">
    <source>
        <dbReference type="Pfam" id="PF09334"/>
    </source>
</evidence>
<dbReference type="SUPFAM" id="SSF52374">
    <property type="entry name" value="Nucleotidylyl transferase"/>
    <property type="match status" value="1"/>
</dbReference>
<feature type="short sequence motif" description="'HIGH' region" evidence="7">
    <location>
        <begin position="18"/>
        <end position="28"/>
    </location>
</feature>
<dbReference type="NCBIfam" id="NF008900">
    <property type="entry name" value="PRK12267.1"/>
    <property type="match status" value="1"/>
</dbReference>
<dbReference type="Gene3D" id="2.170.220.10">
    <property type="match status" value="1"/>
</dbReference>
<comment type="subunit">
    <text evidence="7">Monomer.</text>
</comment>
<evidence type="ECO:0000256" key="1">
    <source>
        <dbReference type="ARBA" id="ARBA00003314"/>
    </source>
</evidence>
<evidence type="ECO:0000313" key="11">
    <source>
        <dbReference type="Proteomes" id="UP000289726"/>
    </source>
</evidence>
<dbReference type="GO" id="GO:0005524">
    <property type="term" value="F:ATP binding"/>
    <property type="evidence" value="ECO:0007669"/>
    <property type="project" value="UniProtKB-UniRule"/>
</dbReference>
<evidence type="ECO:0000256" key="3">
    <source>
        <dbReference type="ARBA" id="ARBA00022741"/>
    </source>
</evidence>
<evidence type="ECO:0000256" key="4">
    <source>
        <dbReference type="ARBA" id="ARBA00022840"/>
    </source>
</evidence>
<keyword evidence="5 7" id="KW-0648">Protein biosynthesis</keyword>
<dbReference type="InterPro" id="IPR014729">
    <property type="entry name" value="Rossmann-like_a/b/a_fold"/>
</dbReference>
<comment type="similarity">
    <text evidence="7">Belongs to the class-I aminoacyl-tRNA synthetase family. MetG type 2B subfamily.</text>
</comment>
<dbReference type="GO" id="GO:0006431">
    <property type="term" value="P:methionyl-tRNA aminoacylation"/>
    <property type="evidence" value="ECO:0007669"/>
    <property type="project" value="UniProtKB-UniRule"/>
</dbReference>
<organism evidence="10 11">
    <name type="scientific">'Catharanthus roseus' aster yellows phytoplasma</name>
    <dbReference type="NCBI Taxonomy" id="1193712"/>
    <lineage>
        <taxon>Bacteria</taxon>
        <taxon>Bacillati</taxon>
        <taxon>Mycoplasmatota</taxon>
        <taxon>Mollicutes</taxon>
        <taxon>Acholeplasmatales</taxon>
        <taxon>Acholeplasmataceae</taxon>
        <taxon>Candidatus Phytoplasma</taxon>
        <taxon>16SrI (Aster yellows group)</taxon>
    </lineage>
</organism>
<dbReference type="CDD" id="cd07957">
    <property type="entry name" value="Anticodon_Ia_Met"/>
    <property type="match status" value="1"/>
</dbReference>
<reference evidence="10 11" key="1">
    <citation type="submission" date="2019-02" db="EMBL/GenBank/DDBJ databases">
        <title>Draft Genome Sequence of Maize Bushy Stunt-like Phytoplasma group 16SrI-B (Aster yellows) in South Africa.</title>
        <authorList>
            <person name="Coetzee B."/>
            <person name="Douglas-Smit N."/>
            <person name="Maree H.J."/>
            <person name="Burger J.T."/>
            <person name="Kruger K."/>
            <person name="Pietersen G."/>
        </authorList>
    </citation>
    <scope>NUCLEOTIDE SEQUENCE [LARGE SCALE GENOMIC DNA]</scope>
    <source>
        <strain evidence="10 11">De Villa</strain>
    </source>
</reference>
<keyword evidence="3 7" id="KW-0547">Nucleotide-binding</keyword>
<keyword evidence="2 7" id="KW-0436">Ligase</keyword>
<feature type="short sequence motif" description="'KMSKS' region" evidence="7">
    <location>
        <begin position="302"/>
        <end position="306"/>
    </location>
</feature>
<protein>
    <recommendedName>
        <fullName evidence="7">Methionine--tRNA ligase</fullName>
        <ecNumber evidence="7">6.1.1.10</ecNumber>
    </recommendedName>
    <alternativeName>
        <fullName evidence="7">Methionyl-tRNA synthetase</fullName>
        <shortName evidence="7">MetRS</shortName>
    </alternativeName>
</protein>
<dbReference type="FunFam" id="2.170.220.10:FF:000002">
    <property type="entry name" value="Methionine--tRNA ligase"/>
    <property type="match status" value="1"/>
</dbReference>
<dbReference type="EMBL" id="CP035949">
    <property type="protein sequence ID" value="QBF23918.1"/>
    <property type="molecule type" value="Genomic_DNA"/>
</dbReference>
<keyword evidence="6 7" id="KW-0030">Aminoacyl-tRNA synthetase</keyword>
<accession>A0A4P6MD89</accession>
<dbReference type="Pfam" id="PF09334">
    <property type="entry name" value="tRNA-synt_1g"/>
    <property type="match status" value="1"/>
</dbReference>
<evidence type="ECO:0000313" key="10">
    <source>
        <dbReference type="EMBL" id="QBF23918.1"/>
    </source>
</evidence>
<dbReference type="InterPro" id="IPR015413">
    <property type="entry name" value="Methionyl/Leucyl_tRNA_Synth"/>
</dbReference>
<gene>
    <name evidence="7" type="primary">metG</name>
    <name evidence="10" type="ORF">EXT02_01860</name>
</gene>
<dbReference type="AlphaFoldDB" id="A0A4P6MD89"/>
<dbReference type="HAMAP" id="MF_01228">
    <property type="entry name" value="Met_tRNA_synth_type2"/>
    <property type="match status" value="1"/>
</dbReference>
<comment type="subcellular location">
    <subcellularLocation>
        <location evidence="7">Cytoplasm</location>
    </subcellularLocation>
</comment>
<dbReference type="Pfam" id="PF19303">
    <property type="entry name" value="Anticodon_3"/>
    <property type="match status" value="1"/>
</dbReference>
<feature type="domain" description="Methionyl/Leucyl tRNA synthetase" evidence="8">
    <location>
        <begin position="140"/>
        <end position="365"/>
    </location>
</feature>
<dbReference type="InterPro" id="IPR033911">
    <property type="entry name" value="MetRS_core"/>
</dbReference>
<sequence length="520" mass="60221">MKTTPNQKPKFFLSTAIAYASGIPHIGNVYESILADAIARFKRLEGFDVLFQTGTDEHGQKIAAKALQQGKNPQEYVDQISLEIKRIYDLMQVSYDKFVKTTNPHHKQTVQAIFYKLWQQGDIYLGKYQGLYSVAEESYVSAKDLIDGKTFNGETPILISEETYFFKLSKYQAQLLQYLENNPSLIKPDAQRKELLNLLKEPLADLSVSRTSFKWGIPVPFDPKHVIYVWIDALSNYLTGLDYNPTSKNSQFNRYWPCDMHVIGKDILRFHLIYWPILLMALEISLPKQFLTHPWILFDKNKMSKSKGNVLYVDDLLKYFPMDSIRYFVLSEIPYAQDGNITYELLVERHNSDLANVLGNLVHRVFGMVKSYRQNNLSKTLITTNLDPKFDLSKQALATLPLVRLKMQDCKVGDALKEIMNLARFANKYIDFVEPWNLFKNPEKQQLLDHTLYSLVETLRFLGVLLQPFLPQTAHKILTQLKNSDITFESLDTFGLLSSQKLDNYHILFNRLEIDEVLPR</sequence>
<comment type="catalytic activity">
    <reaction evidence="7">
        <text>tRNA(Met) + L-methionine + ATP = L-methionyl-tRNA(Met) + AMP + diphosphate</text>
        <dbReference type="Rhea" id="RHEA:13481"/>
        <dbReference type="Rhea" id="RHEA-COMP:9667"/>
        <dbReference type="Rhea" id="RHEA-COMP:9698"/>
        <dbReference type="ChEBI" id="CHEBI:30616"/>
        <dbReference type="ChEBI" id="CHEBI:33019"/>
        <dbReference type="ChEBI" id="CHEBI:57844"/>
        <dbReference type="ChEBI" id="CHEBI:78442"/>
        <dbReference type="ChEBI" id="CHEBI:78530"/>
        <dbReference type="ChEBI" id="CHEBI:456215"/>
        <dbReference type="EC" id="6.1.1.10"/>
    </reaction>
</comment>
<dbReference type="InterPro" id="IPR023457">
    <property type="entry name" value="Met-tRNA_synth_2"/>
</dbReference>
<dbReference type="CDD" id="cd00814">
    <property type="entry name" value="MetRS_core"/>
    <property type="match status" value="1"/>
</dbReference>
<dbReference type="InterPro" id="IPR041872">
    <property type="entry name" value="Anticodon_Met"/>
</dbReference>
<dbReference type="SUPFAM" id="SSF47323">
    <property type="entry name" value="Anticodon-binding domain of a subclass of class I aminoacyl-tRNA synthetases"/>
    <property type="match status" value="1"/>
</dbReference>
<dbReference type="RefSeq" id="WP_069028273.1">
    <property type="nucleotide sequence ID" value="NZ_CP035949.1"/>
</dbReference>
<comment type="caution">
    <text evidence="7">Lacks conserved residue(s) required for the propagation of feature annotation.</text>
</comment>
<comment type="function">
    <text evidence="1 7">Is required not only for elongation of protein synthesis but also for the initiation of all mRNA translation through initiator tRNA(fMet) aminoacylation.</text>
</comment>
<dbReference type="Gene3D" id="3.40.50.620">
    <property type="entry name" value="HUPs"/>
    <property type="match status" value="1"/>
</dbReference>
<dbReference type="PANTHER" id="PTHR43326">
    <property type="entry name" value="METHIONYL-TRNA SYNTHETASE"/>
    <property type="match status" value="1"/>
</dbReference>
<dbReference type="PRINTS" id="PR01041">
    <property type="entry name" value="TRNASYNTHMET"/>
</dbReference>
<evidence type="ECO:0000256" key="6">
    <source>
        <dbReference type="ARBA" id="ARBA00023146"/>
    </source>
</evidence>
<dbReference type="Gene3D" id="1.10.730.10">
    <property type="entry name" value="Isoleucyl-tRNA Synthetase, Domain 1"/>
    <property type="match status" value="1"/>
</dbReference>
<keyword evidence="7" id="KW-0963">Cytoplasm</keyword>
<dbReference type="PANTHER" id="PTHR43326:SF1">
    <property type="entry name" value="METHIONINE--TRNA LIGASE, MITOCHONDRIAL"/>
    <property type="match status" value="1"/>
</dbReference>
<proteinExistence type="inferred from homology"/>
<dbReference type="GO" id="GO:0004825">
    <property type="term" value="F:methionine-tRNA ligase activity"/>
    <property type="evidence" value="ECO:0007669"/>
    <property type="project" value="UniProtKB-UniRule"/>
</dbReference>
<keyword evidence="11" id="KW-1185">Reference proteome</keyword>
<dbReference type="InterPro" id="IPR009080">
    <property type="entry name" value="tRNAsynth_Ia_anticodon-bd"/>
</dbReference>
<dbReference type="Proteomes" id="UP000289726">
    <property type="component" value="Chromosome"/>
</dbReference>
<evidence type="ECO:0000259" key="9">
    <source>
        <dbReference type="Pfam" id="PF19303"/>
    </source>
</evidence>
<evidence type="ECO:0000256" key="2">
    <source>
        <dbReference type="ARBA" id="ARBA00022598"/>
    </source>
</evidence>
<evidence type="ECO:0000256" key="7">
    <source>
        <dbReference type="HAMAP-Rule" id="MF_01228"/>
    </source>
</evidence>
<dbReference type="EC" id="6.1.1.10" evidence="7"/>
<feature type="domain" description="Methionyl-tRNA synthetase anticodon-binding" evidence="9">
    <location>
        <begin position="404"/>
        <end position="490"/>
    </location>
</feature>
<name>A0A4P6MD89_9MOLU</name>
<keyword evidence="4 7" id="KW-0067">ATP-binding</keyword>
<evidence type="ECO:0000256" key="5">
    <source>
        <dbReference type="ARBA" id="ARBA00022917"/>
    </source>
</evidence>